<proteinExistence type="predicted"/>
<comment type="caution">
    <text evidence="1">The sequence shown here is derived from an EMBL/GenBank/DDBJ whole genome shotgun (WGS) entry which is preliminary data.</text>
</comment>
<evidence type="ECO:0000313" key="1">
    <source>
        <dbReference type="EMBL" id="KTB27469.1"/>
    </source>
</evidence>
<sequence length="92" mass="10332">MAKLVGTKAAPKHAVAPLPIDTKSLFNLDIDDAIWQNVGLFEEDSHPPAWLADDNVQLGICALLERDCCNEELVQLQHERDSMQVWFAEELC</sequence>
<protein>
    <submittedName>
        <fullName evidence="1">Uncharacterized protein</fullName>
    </submittedName>
</protein>
<reference evidence="1 2" key="1">
    <citation type="submission" date="2015-12" db="EMBL/GenBank/DDBJ databases">
        <title>Draft genome sequence of Moniliophthora roreri, the causal agent of frosty pod rot of cacao.</title>
        <authorList>
            <person name="Aime M.C."/>
            <person name="Diaz-Valderrama J.R."/>
            <person name="Kijpornyongpan T."/>
            <person name="Phillips-Mora W."/>
        </authorList>
    </citation>
    <scope>NUCLEOTIDE SEQUENCE [LARGE SCALE GENOMIC DNA]</scope>
    <source>
        <strain evidence="1 2">MCA 2952</strain>
    </source>
</reference>
<dbReference type="AlphaFoldDB" id="A0A0W0ETS6"/>
<organism evidence="1 2">
    <name type="scientific">Moniliophthora roreri</name>
    <name type="common">Frosty pod rot fungus</name>
    <name type="synonym">Monilia roreri</name>
    <dbReference type="NCBI Taxonomy" id="221103"/>
    <lineage>
        <taxon>Eukaryota</taxon>
        <taxon>Fungi</taxon>
        <taxon>Dikarya</taxon>
        <taxon>Basidiomycota</taxon>
        <taxon>Agaricomycotina</taxon>
        <taxon>Agaricomycetes</taxon>
        <taxon>Agaricomycetidae</taxon>
        <taxon>Agaricales</taxon>
        <taxon>Marasmiineae</taxon>
        <taxon>Marasmiaceae</taxon>
        <taxon>Moniliophthora</taxon>
    </lineage>
</organism>
<accession>A0A0W0ETS6</accession>
<gene>
    <name evidence="1" type="ORF">WG66_19956</name>
</gene>
<dbReference type="EMBL" id="LATX01002550">
    <property type="protein sequence ID" value="KTB27469.1"/>
    <property type="molecule type" value="Genomic_DNA"/>
</dbReference>
<dbReference type="Proteomes" id="UP000054988">
    <property type="component" value="Unassembled WGS sequence"/>
</dbReference>
<evidence type="ECO:0000313" key="2">
    <source>
        <dbReference type="Proteomes" id="UP000054988"/>
    </source>
</evidence>
<name>A0A0W0ETS6_MONRR</name>